<dbReference type="EMBL" id="UINC01001781">
    <property type="protein sequence ID" value="SUZ88644.1"/>
    <property type="molecule type" value="Genomic_DNA"/>
</dbReference>
<dbReference type="CDD" id="cd10801">
    <property type="entry name" value="LamB_YcsF_like_1"/>
    <property type="match status" value="1"/>
</dbReference>
<dbReference type="Gene3D" id="3.20.20.370">
    <property type="entry name" value="Glycoside hydrolase/deacetylase"/>
    <property type="match status" value="1"/>
</dbReference>
<dbReference type="NCBIfam" id="NF003814">
    <property type="entry name" value="PRK05406.1-3"/>
    <property type="match status" value="1"/>
</dbReference>
<name>A0A381RBQ1_9ZZZZ</name>
<dbReference type="PANTHER" id="PTHR30292">
    <property type="entry name" value="UNCHARACTERIZED PROTEIN YBGL-RELATED"/>
    <property type="match status" value="1"/>
</dbReference>
<accession>A0A381RBQ1</accession>
<dbReference type="InterPro" id="IPR005501">
    <property type="entry name" value="LamB/YcsF/PxpA-like"/>
</dbReference>
<dbReference type="InterPro" id="IPR011330">
    <property type="entry name" value="Glyco_hydro/deAcase_b/a-brl"/>
</dbReference>
<dbReference type="SUPFAM" id="SSF88713">
    <property type="entry name" value="Glycoside hydrolase/deacetylase"/>
    <property type="match status" value="1"/>
</dbReference>
<dbReference type="AlphaFoldDB" id="A0A381RBQ1"/>
<dbReference type="Pfam" id="PF03746">
    <property type="entry name" value="LamB_YcsF"/>
    <property type="match status" value="1"/>
</dbReference>
<evidence type="ECO:0000313" key="1">
    <source>
        <dbReference type="EMBL" id="SUZ88644.1"/>
    </source>
</evidence>
<evidence type="ECO:0008006" key="2">
    <source>
        <dbReference type="Google" id="ProtNLM"/>
    </source>
</evidence>
<dbReference type="GO" id="GO:0005975">
    <property type="term" value="P:carbohydrate metabolic process"/>
    <property type="evidence" value="ECO:0007669"/>
    <property type="project" value="InterPro"/>
</dbReference>
<reference evidence="1" key="1">
    <citation type="submission" date="2018-05" db="EMBL/GenBank/DDBJ databases">
        <authorList>
            <person name="Lanie J.A."/>
            <person name="Ng W.-L."/>
            <person name="Kazmierczak K.M."/>
            <person name="Andrzejewski T.M."/>
            <person name="Davidsen T.M."/>
            <person name="Wayne K.J."/>
            <person name="Tettelin H."/>
            <person name="Glass J.I."/>
            <person name="Rusch D."/>
            <person name="Podicherti R."/>
            <person name="Tsui H.-C.T."/>
            <person name="Winkler M.E."/>
        </authorList>
    </citation>
    <scope>NUCLEOTIDE SEQUENCE</scope>
</reference>
<protein>
    <recommendedName>
        <fullName evidence="2">LamB/YcsF family protein</fullName>
    </recommendedName>
</protein>
<proteinExistence type="predicted"/>
<sequence>MGEYPEFLANGLYANLMDYVISINLACGGHAGEEDMMAETTRIAKTKGVNVGAHPGYPDRENFGRVDLEMNAGELLATIRDQIQLLADITEGQGLDLSHVKAHGALYNRAAQDRAVARTIGAAVLQVNPHLPVMGLSGSVMLDVFSEMGLTVMGEAFADRTYETDGSLRNRKFPDALITDPAQAAKQAKLIAKGKIIAVDGSELEIEAQTICIHSDTPHALAIAGEVRMAMNK</sequence>
<organism evidence="1">
    <name type="scientific">marine metagenome</name>
    <dbReference type="NCBI Taxonomy" id="408172"/>
    <lineage>
        <taxon>unclassified sequences</taxon>
        <taxon>metagenomes</taxon>
        <taxon>ecological metagenomes</taxon>
    </lineage>
</organism>
<dbReference type="PANTHER" id="PTHR30292:SF0">
    <property type="entry name" value="5-OXOPROLINASE SUBUNIT A"/>
    <property type="match status" value="1"/>
</dbReference>
<gene>
    <name evidence="1" type="ORF">METZ01_LOCUS41498</name>
</gene>